<feature type="transmembrane region" description="Helical" evidence="2">
    <location>
        <begin position="76"/>
        <end position="95"/>
    </location>
</feature>
<evidence type="ECO:0000313" key="4">
    <source>
        <dbReference type="Proteomes" id="UP001292094"/>
    </source>
</evidence>
<evidence type="ECO:0000256" key="1">
    <source>
        <dbReference type="SAM" id="MobiDB-lite"/>
    </source>
</evidence>
<name>A0AAE1NJH7_9EUCA</name>
<protein>
    <recommendedName>
        <fullName evidence="5">Cytochrome b-c1 complex subunit 10</fullName>
    </recommendedName>
</protein>
<keyword evidence="2" id="KW-0472">Membrane</keyword>
<dbReference type="PANTHER" id="PTHR15420:SF2">
    <property type="entry name" value="CYTOCHROME B-C1 COMPLEX SUBUNIT 10"/>
    <property type="match status" value="1"/>
</dbReference>
<dbReference type="EMBL" id="JAWZYT010005529">
    <property type="protein sequence ID" value="KAK4290305.1"/>
    <property type="molecule type" value="Genomic_DNA"/>
</dbReference>
<comment type="caution">
    <text evidence="3">The sequence shown here is derived from an EMBL/GenBank/DDBJ whole genome shotgun (WGS) entry which is preliminary data.</text>
</comment>
<feature type="region of interest" description="Disordered" evidence="1">
    <location>
        <begin position="25"/>
        <end position="50"/>
    </location>
</feature>
<dbReference type="GO" id="GO:0005743">
    <property type="term" value="C:mitochondrial inner membrane"/>
    <property type="evidence" value="ECO:0007669"/>
    <property type="project" value="TreeGrafter"/>
</dbReference>
<evidence type="ECO:0000313" key="3">
    <source>
        <dbReference type="EMBL" id="KAK4290305.1"/>
    </source>
</evidence>
<evidence type="ECO:0008006" key="5">
    <source>
        <dbReference type="Google" id="ProtNLM"/>
    </source>
</evidence>
<dbReference type="InterPro" id="IPR029027">
    <property type="entry name" value="Single_a-helix_sf"/>
</dbReference>
<keyword evidence="4" id="KW-1185">Reference proteome</keyword>
<keyword evidence="2" id="KW-1133">Transmembrane helix</keyword>
<dbReference type="Gene3D" id="1.20.5.220">
    <property type="match status" value="1"/>
</dbReference>
<dbReference type="Proteomes" id="UP001292094">
    <property type="component" value="Unassembled WGS sequence"/>
</dbReference>
<sequence length="118" mass="13541">MIETFKILKDLDKVGNDDEDYLQLPGSHWSSLGNHRTQPERPAGRQTKQSTKVGKMIEKVLSRLPVGKRQVQQLQLWMPSLSFFGAGAAALGLYITDWQLINQFIPFYGTKYKEQEEE</sequence>
<dbReference type="AlphaFoldDB" id="A0AAE1NJH7"/>
<proteinExistence type="predicted"/>
<dbReference type="InterPro" id="IPR015089">
    <property type="entry name" value="UQCR"/>
</dbReference>
<dbReference type="SUPFAM" id="SSF81518">
    <property type="entry name" value="Subunit XI (6.4 kDa protein) of cytochrome bc1 complex (Ubiquinol-cytochrome c reductase)"/>
    <property type="match status" value="1"/>
</dbReference>
<reference evidence="3" key="1">
    <citation type="submission" date="2023-11" db="EMBL/GenBank/DDBJ databases">
        <title>Genome assemblies of two species of porcelain crab, Petrolisthes cinctipes and Petrolisthes manimaculis (Anomura: Porcellanidae).</title>
        <authorList>
            <person name="Angst P."/>
        </authorList>
    </citation>
    <scope>NUCLEOTIDE SEQUENCE</scope>
    <source>
        <strain evidence="3">PB745_02</strain>
        <tissue evidence="3">Gill</tissue>
    </source>
</reference>
<dbReference type="GO" id="GO:0006122">
    <property type="term" value="P:mitochondrial electron transport, ubiquinol to cytochrome c"/>
    <property type="evidence" value="ECO:0007669"/>
    <property type="project" value="InterPro"/>
</dbReference>
<evidence type="ECO:0000256" key="2">
    <source>
        <dbReference type="SAM" id="Phobius"/>
    </source>
</evidence>
<dbReference type="PANTHER" id="PTHR15420">
    <property type="entry name" value="UBIQUINOL-CYTOCHROME C REDUCTASE COMPLEX 6.4 KD PROTEIN"/>
    <property type="match status" value="1"/>
</dbReference>
<dbReference type="Pfam" id="PF08997">
    <property type="entry name" value="UCR_6-4kD"/>
    <property type="match status" value="1"/>
</dbReference>
<gene>
    <name evidence="3" type="ORF">Pmani_036786</name>
</gene>
<organism evidence="3 4">
    <name type="scientific">Petrolisthes manimaculis</name>
    <dbReference type="NCBI Taxonomy" id="1843537"/>
    <lineage>
        <taxon>Eukaryota</taxon>
        <taxon>Metazoa</taxon>
        <taxon>Ecdysozoa</taxon>
        <taxon>Arthropoda</taxon>
        <taxon>Crustacea</taxon>
        <taxon>Multicrustacea</taxon>
        <taxon>Malacostraca</taxon>
        <taxon>Eumalacostraca</taxon>
        <taxon>Eucarida</taxon>
        <taxon>Decapoda</taxon>
        <taxon>Pleocyemata</taxon>
        <taxon>Anomura</taxon>
        <taxon>Galatheoidea</taxon>
        <taxon>Porcellanidae</taxon>
        <taxon>Petrolisthes</taxon>
    </lineage>
</organism>
<keyword evidence="2" id="KW-0812">Transmembrane</keyword>
<accession>A0AAE1NJH7</accession>